<feature type="compositionally biased region" description="Polar residues" evidence="10">
    <location>
        <begin position="1"/>
        <end position="20"/>
    </location>
</feature>
<keyword evidence="4 8" id="KW-0863">Zinc-finger</keyword>
<dbReference type="PROSITE" id="PS50297">
    <property type="entry name" value="ANK_REP_REGION"/>
    <property type="match status" value="1"/>
</dbReference>
<keyword evidence="6 7" id="KW-0040">ANK repeat</keyword>
<organism evidence="12 13">
    <name type="scientific">Acyrthosiphon pisum</name>
    <name type="common">Pea aphid</name>
    <dbReference type="NCBI Taxonomy" id="7029"/>
    <lineage>
        <taxon>Eukaryota</taxon>
        <taxon>Metazoa</taxon>
        <taxon>Ecdysozoa</taxon>
        <taxon>Arthropoda</taxon>
        <taxon>Hexapoda</taxon>
        <taxon>Insecta</taxon>
        <taxon>Pterygota</taxon>
        <taxon>Neoptera</taxon>
        <taxon>Paraneoptera</taxon>
        <taxon>Hemiptera</taxon>
        <taxon>Sternorrhyncha</taxon>
        <taxon>Aphidomorpha</taxon>
        <taxon>Aphidoidea</taxon>
        <taxon>Aphididae</taxon>
        <taxon>Macrosiphini</taxon>
        <taxon>Acyrthosiphon</taxon>
    </lineage>
</organism>
<dbReference type="Pfam" id="PF08518">
    <property type="entry name" value="GIT_SHD"/>
    <property type="match status" value="2"/>
</dbReference>
<evidence type="ECO:0000256" key="7">
    <source>
        <dbReference type="PROSITE-ProRule" id="PRU00023"/>
    </source>
</evidence>
<evidence type="ECO:0000256" key="9">
    <source>
        <dbReference type="SAM" id="Coils"/>
    </source>
</evidence>
<evidence type="ECO:0000256" key="4">
    <source>
        <dbReference type="ARBA" id="ARBA00022771"/>
    </source>
</evidence>
<dbReference type="InterPro" id="IPR047161">
    <property type="entry name" value="GIT-like"/>
</dbReference>
<dbReference type="PROSITE" id="PS50088">
    <property type="entry name" value="ANK_REPEAT"/>
    <property type="match status" value="1"/>
</dbReference>
<evidence type="ECO:0000256" key="8">
    <source>
        <dbReference type="PROSITE-ProRule" id="PRU00288"/>
    </source>
</evidence>
<dbReference type="InterPro" id="IPR036770">
    <property type="entry name" value="Ankyrin_rpt-contain_sf"/>
</dbReference>
<dbReference type="SMART" id="SM00555">
    <property type="entry name" value="GIT"/>
    <property type="match status" value="2"/>
</dbReference>
<keyword evidence="2" id="KW-0479">Metal-binding</keyword>
<evidence type="ECO:0000256" key="10">
    <source>
        <dbReference type="SAM" id="MobiDB-lite"/>
    </source>
</evidence>
<keyword evidence="13" id="KW-1185">Reference proteome</keyword>
<dbReference type="GO" id="GO:0031267">
    <property type="term" value="F:small GTPase binding"/>
    <property type="evidence" value="ECO:0007669"/>
    <property type="project" value="TreeGrafter"/>
</dbReference>
<feature type="coiled-coil region" evidence="9">
    <location>
        <begin position="456"/>
        <end position="490"/>
    </location>
</feature>
<dbReference type="SMART" id="SM00105">
    <property type="entry name" value="ArfGap"/>
    <property type="match status" value="1"/>
</dbReference>
<dbReference type="Pfam" id="PF12205">
    <property type="entry name" value="GIT1_C"/>
    <property type="match status" value="1"/>
</dbReference>
<dbReference type="InterPro" id="IPR038508">
    <property type="entry name" value="ArfGAP_dom_sf"/>
</dbReference>
<dbReference type="GO" id="GO:0036465">
    <property type="term" value="P:synaptic vesicle recycling"/>
    <property type="evidence" value="ECO:0007669"/>
    <property type="project" value="TreeGrafter"/>
</dbReference>
<name>A0A8R2NT41_ACYPI</name>
<protein>
    <recommendedName>
        <fullName evidence="11">Arf-GAP domain-containing protein</fullName>
    </recommendedName>
</protein>
<dbReference type="GO" id="GO:0008270">
    <property type="term" value="F:zinc ion binding"/>
    <property type="evidence" value="ECO:0007669"/>
    <property type="project" value="UniProtKB-KW"/>
</dbReference>
<evidence type="ECO:0000259" key="11">
    <source>
        <dbReference type="PROSITE" id="PS50115"/>
    </source>
</evidence>
<dbReference type="PANTHER" id="PTHR46097">
    <property type="entry name" value="G PROTEIN-COUPLED RECEPTOR KINASE INTERACTING ARFGAP"/>
    <property type="match status" value="1"/>
</dbReference>
<dbReference type="OrthoDB" id="5588096at2759"/>
<keyword evidence="5" id="KW-0862">Zinc</keyword>
<dbReference type="CDD" id="cd08833">
    <property type="entry name" value="ArfGap_GIT"/>
    <property type="match status" value="1"/>
</dbReference>
<keyword evidence="3" id="KW-0677">Repeat</keyword>
<feature type="domain" description="Arf-GAP" evidence="11">
    <location>
        <begin position="37"/>
        <end position="141"/>
    </location>
</feature>
<evidence type="ECO:0000313" key="13">
    <source>
        <dbReference type="Proteomes" id="UP000007819"/>
    </source>
</evidence>
<dbReference type="InterPro" id="IPR001164">
    <property type="entry name" value="ArfGAP_dom"/>
</dbReference>
<accession>A0A8R2NT41</accession>
<dbReference type="Gene3D" id="1.20.120.330">
    <property type="entry name" value="Nucleotidyltransferases domain 2"/>
    <property type="match status" value="1"/>
</dbReference>
<feature type="repeat" description="ANK" evidence="7">
    <location>
        <begin position="177"/>
        <end position="209"/>
    </location>
</feature>
<dbReference type="GO" id="GO:0005096">
    <property type="term" value="F:GTPase activator activity"/>
    <property type="evidence" value="ECO:0007669"/>
    <property type="project" value="UniProtKB-KW"/>
</dbReference>
<dbReference type="Proteomes" id="UP000007819">
    <property type="component" value="Chromosome A2"/>
</dbReference>
<evidence type="ECO:0000256" key="2">
    <source>
        <dbReference type="ARBA" id="ARBA00022723"/>
    </source>
</evidence>
<dbReference type="PANTHER" id="PTHR46097:SF3">
    <property type="entry name" value="ARF GTPASE-ACTIVATING PROTEIN GIT"/>
    <property type="match status" value="1"/>
</dbReference>
<keyword evidence="9" id="KW-0175">Coiled coil</keyword>
<evidence type="ECO:0000256" key="5">
    <source>
        <dbReference type="ARBA" id="ARBA00022833"/>
    </source>
</evidence>
<evidence type="ECO:0000313" key="12">
    <source>
        <dbReference type="EnsemblMetazoa" id="XP_029345224.1"/>
    </source>
</evidence>
<dbReference type="EnsemblMetazoa" id="XM_029489364.1">
    <property type="protein sequence ID" value="XP_029345224.1"/>
    <property type="gene ID" value="LOC100169038"/>
</dbReference>
<evidence type="ECO:0000256" key="3">
    <source>
        <dbReference type="ARBA" id="ARBA00022737"/>
    </source>
</evidence>
<dbReference type="InterPro" id="IPR022018">
    <property type="entry name" value="GIT1_C"/>
</dbReference>
<sequence>MSSSSGGTNRAGRNSISNKHGNQHVKNIAGPGYQLVGKNDSDWIVVNRGLYICDECCSIHRSLGRHISQIKSLSADWCPITLNMVRTLHQANVNTLWEHALSDNKNHRKKPTPKDPLSLKEDFIRAKHRQQSFILKSSDTREDLNQQLHSSVRTSNLETSLRILAQGADSNYYHPEKGNYPLHVAAKAGQILQAELLLTYGADPRAVDSKGNTPAICAKLSGHKDINERLNDSMYEVLDVLSMYVFGRKAEHKNGVHMIPFDPNDECVKQESDLQEAIQKMQQLPNYLFEDLVLDVFDEIDRRETEKIWQHKNSQAHIMSVPFLPVNPDLSSMKNQGRQKLACYGQKEFKKLVTQILIEINRRTQPVNKVISKLKYDDDEPLYDHVASDEDYATPEQITAMMAVHTKPPTNLNSKENSLQVEKNVTEETVDSKKISMNLAIPNMPLYNGKEFETKLSESEAKISKLISEIDLLKKKVEEITKENVELKCEMLRQKQPALVINENECGDVKQPIRPVSMYETREGIKCDMIRNMQISNLPSYEDVVRHTAQVTKGIQELWTNIRSSEACKAFVPGTEKIRTAVVELTAIFPHSINDDVLKSALWSLNTNTTQLQLECACLEAGVERVRDCSFNIAKATKQLLTRF</sequence>
<dbReference type="InterPro" id="IPR037278">
    <property type="entry name" value="ARFGAP/RecO"/>
</dbReference>
<dbReference type="Pfam" id="PF12796">
    <property type="entry name" value="Ank_2"/>
    <property type="match status" value="1"/>
</dbReference>
<dbReference type="GO" id="GO:0007420">
    <property type="term" value="P:brain development"/>
    <property type="evidence" value="ECO:0007669"/>
    <property type="project" value="InterPro"/>
</dbReference>
<dbReference type="Pfam" id="PF01412">
    <property type="entry name" value="ArfGap"/>
    <property type="match status" value="1"/>
</dbReference>
<dbReference type="GO" id="GO:0008277">
    <property type="term" value="P:regulation of G protein-coupled receptor signaling pathway"/>
    <property type="evidence" value="ECO:0007669"/>
    <property type="project" value="TreeGrafter"/>
</dbReference>
<dbReference type="Gene3D" id="1.10.220.150">
    <property type="entry name" value="Arf GTPase activating protein"/>
    <property type="match status" value="1"/>
</dbReference>
<evidence type="ECO:0000256" key="1">
    <source>
        <dbReference type="ARBA" id="ARBA00022468"/>
    </source>
</evidence>
<dbReference type="PROSITE" id="PS50115">
    <property type="entry name" value="ARFGAP"/>
    <property type="match status" value="1"/>
</dbReference>
<reference evidence="13" key="1">
    <citation type="submission" date="2010-06" db="EMBL/GenBank/DDBJ databases">
        <authorList>
            <person name="Jiang H."/>
            <person name="Abraham K."/>
            <person name="Ali S."/>
            <person name="Alsbrooks S.L."/>
            <person name="Anim B.N."/>
            <person name="Anosike U.S."/>
            <person name="Attaway T."/>
            <person name="Bandaranaike D.P."/>
            <person name="Battles P.K."/>
            <person name="Bell S.N."/>
            <person name="Bell A.V."/>
            <person name="Beltran B."/>
            <person name="Bickham C."/>
            <person name="Bustamante Y."/>
            <person name="Caleb T."/>
            <person name="Canada A."/>
            <person name="Cardenas V."/>
            <person name="Carter K."/>
            <person name="Chacko J."/>
            <person name="Chandrabose M.N."/>
            <person name="Chavez D."/>
            <person name="Chavez A."/>
            <person name="Chen L."/>
            <person name="Chu H.-S."/>
            <person name="Claassen K.J."/>
            <person name="Cockrell R."/>
            <person name="Collins M."/>
            <person name="Cooper J.A."/>
            <person name="Cree A."/>
            <person name="Curry S.M."/>
            <person name="Da Y."/>
            <person name="Dao M.D."/>
            <person name="Das B."/>
            <person name="Davila M.-L."/>
            <person name="Davy-Carroll L."/>
            <person name="Denson S."/>
            <person name="Dinh H."/>
            <person name="Ebong V.E."/>
            <person name="Edwards J.R."/>
            <person name="Egan A."/>
            <person name="El-Daye J."/>
            <person name="Escobedo L."/>
            <person name="Fernandez S."/>
            <person name="Fernando P.R."/>
            <person name="Flagg N."/>
            <person name="Forbes L.D."/>
            <person name="Fowler R.G."/>
            <person name="Fu Q."/>
            <person name="Gabisi R.A."/>
            <person name="Ganer J."/>
            <person name="Garbino Pronczuk A."/>
            <person name="Garcia R.M."/>
            <person name="Garner T."/>
            <person name="Garrett T.E."/>
            <person name="Gonzalez D.A."/>
            <person name="Hamid H."/>
            <person name="Hawkins E.S."/>
            <person name="Hirani K."/>
            <person name="Hogues M.E."/>
            <person name="Hollins B."/>
            <person name="Hsiao C.-H."/>
            <person name="Jabil R."/>
            <person name="James M.L."/>
            <person name="Jhangiani S.N."/>
            <person name="Johnson B."/>
            <person name="Johnson Q."/>
            <person name="Joshi V."/>
            <person name="Kalu J.B."/>
            <person name="Kam C."/>
            <person name="Kashfia A."/>
            <person name="Keebler J."/>
            <person name="Kisamo H."/>
            <person name="Kovar C.L."/>
            <person name="Lago L.A."/>
            <person name="Lai C.-Y."/>
            <person name="Laidlaw J."/>
            <person name="Lara F."/>
            <person name="Le T.-K."/>
            <person name="Lee S.L."/>
            <person name="Legall F.H."/>
            <person name="Lemon S.J."/>
            <person name="Lewis L.R."/>
            <person name="Li B."/>
            <person name="Liu Y."/>
            <person name="Liu Y.-S."/>
            <person name="Lopez J."/>
            <person name="Lozado R.J."/>
            <person name="Lu J."/>
            <person name="Madu R.C."/>
            <person name="Maheshwari M."/>
            <person name="Maheshwari R."/>
            <person name="Malloy K."/>
            <person name="Martinez E."/>
            <person name="Mathew T."/>
            <person name="Mercado I.C."/>
            <person name="Mercado C."/>
            <person name="Meyer B."/>
            <person name="Montgomery K."/>
            <person name="Morgan M.B."/>
            <person name="Munidasa M."/>
            <person name="Nazareth L.V."/>
            <person name="Nelson J."/>
            <person name="Ng B.M."/>
            <person name="Nguyen N.B."/>
            <person name="Nguyen P.Q."/>
            <person name="Nguyen T."/>
            <person name="Obregon M."/>
            <person name="Okwuonu G.O."/>
            <person name="Onwere C.G."/>
            <person name="Orozco G."/>
            <person name="Parra A."/>
            <person name="Patel S."/>
            <person name="Patil S."/>
            <person name="Perez A."/>
            <person name="Perez Y."/>
            <person name="Pham C."/>
            <person name="Primus E.L."/>
            <person name="Pu L.-L."/>
            <person name="Puazo M."/>
            <person name="Qin X."/>
            <person name="Quiroz J.B."/>
            <person name="Reese J."/>
            <person name="Richards S."/>
            <person name="Rives C.M."/>
            <person name="Robberts R."/>
            <person name="Ruiz S.J."/>
            <person name="Ruiz M.J."/>
            <person name="Santibanez J."/>
            <person name="Schneider B.W."/>
            <person name="Sisson I."/>
            <person name="Smith M."/>
            <person name="Sodergren E."/>
            <person name="Song X.-Z."/>
            <person name="Song B.B."/>
            <person name="Summersgill H."/>
            <person name="Thelus R."/>
            <person name="Thornton R.D."/>
            <person name="Trejos Z.Y."/>
            <person name="Usmani K."/>
            <person name="Vattathil S."/>
            <person name="Villasana D."/>
            <person name="Walker D.L."/>
            <person name="Wang S."/>
            <person name="Wang K."/>
            <person name="White C.S."/>
            <person name="Williams A.C."/>
            <person name="Williamson J."/>
            <person name="Wilson K."/>
            <person name="Woghiren I.O."/>
            <person name="Woodworth J.R."/>
            <person name="Worley K.C."/>
            <person name="Wright R.A."/>
            <person name="Wu W."/>
            <person name="Young L."/>
            <person name="Zhang L."/>
            <person name="Zhang J."/>
            <person name="Zhu Y."/>
            <person name="Muzny D.M."/>
            <person name="Weinstock G."/>
            <person name="Gibbs R.A."/>
        </authorList>
    </citation>
    <scope>NUCLEOTIDE SEQUENCE [LARGE SCALE GENOMIC DNA]</scope>
    <source>
        <strain evidence="13">LSR1</strain>
    </source>
</reference>
<dbReference type="GO" id="GO:0032012">
    <property type="term" value="P:regulation of ARF protein signal transduction"/>
    <property type="evidence" value="ECO:0007669"/>
    <property type="project" value="InterPro"/>
</dbReference>
<dbReference type="SUPFAM" id="SSF57863">
    <property type="entry name" value="ArfGap/RecO-like zinc finger"/>
    <property type="match status" value="1"/>
</dbReference>
<dbReference type="AlphaFoldDB" id="A0A8R2NT41"/>
<dbReference type="Gene3D" id="1.25.40.20">
    <property type="entry name" value="Ankyrin repeat-containing domain"/>
    <property type="match status" value="1"/>
</dbReference>
<dbReference type="InterPro" id="IPR013724">
    <property type="entry name" value="GIT_SHD"/>
</dbReference>
<proteinExistence type="predicted"/>
<evidence type="ECO:0000256" key="6">
    <source>
        <dbReference type="ARBA" id="ARBA00023043"/>
    </source>
</evidence>
<dbReference type="GO" id="GO:0098793">
    <property type="term" value="C:presynapse"/>
    <property type="evidence" value="ECO:0007669"/>
    <property type="project" value="GOC"/>
</dbReference>
<keyword evidence="1" id="KW-0343">GTPase activation</keyword>
<feature type="region of interest" description="Disordered" evidence="10">
    <location>
        <begin position="1"/>
        <end position="24"/>
    </location>
</feature>
<dbReference type="InterPro" id="IPR002110">
    <property type="entry name" value="Ankyrin_rpt"/>
</dbReference>
<reference evidence="12" key="2">
    <citation type="submission" date="2022-06" db="UniProtKB">
        <authorList>
            <consortium name="EnsemblMetazoa"/>
        </authorList>
    </citation>
    <scope>IDENTIFICATION</scope>
</reference>
<dbReference type="SMART" id="SM00248">
    <property type="entry name" value="ANK"/>
    <property type="match status" value="2"/>
</dbReference>
<dbReference type="SUPFAM" id="SSF48403">
    <property type="entry name" value="Ankyrin repeat"/>
    <property type="match status" value="1"/>
</dbReference>